<gene>
    <name evidence="1" type="ORF">HINF_LOCUS48982</name>
    <name evidence="2" type="ORF">HINF_LOCUS59562</name>
</gene>
<evidence type="ECO:0000313" key="3">
    <source>
        <dbReference type="Proteomes" id="UP001642409"/>
    </source>
</evidence>
<proteinExistence type="predicted"/>
<protein>
    <submittedName>
        <fullName evidence="2">Hypothetical_protein</fullName>
    </submittedName>
</protein>
<reference evidence="1" key="1">
    <citation type="submission" date="2023-06" db="EMBL/GenBank/DDBJ databases">
        <authorList>
            <person name="Kurt Z."/>
        </authorList>
    </citation>
    <scope>NUCLEOTIDE SEQUENCE</scope>
</reference>
<dbReference type="EMBL" id="CAXDID020000342">
    <property type="protein sequence ID" value="CAL6079805.1"/>
    <property type="molecule type" value="Genomic_DNA"/>
</dbReference>
<evidence type="ECO:0000313" key="2">
    <source>
        <dbReference type="EMBL" id="CAL6079805.1"/>
    </source>
</evidence>
<keyword evidence="3" id="KW-1185">Reference proteome</keyword>
<dbReference type="Proteomes" id="UP001642409">
    <property type="component" value="Unassembled WGS sequence"/>
</dbReference>
<evidence type="ECO:0000313" key="1">
    <source>
        <dbReference type="EMBL" id="CAI9961337.1"/>
    </source>
</evidence>
<name>A0AA86QV49_9EUKA</name>
<accession>A0AA86QV49</accession>
<reference evidence="2 3" key="2">
    <citation type="submission" date="2024-07" db="EMBL/GenBank/DDBJ databases">
        <authorList>
            <person name="Akdeniz Z."/>
        </authorList>
    </citation>
    <scope>NUCLEOTIDE SEQUENCE [LARGE SCALE GENOMIC DNA]</scope>
</reference>
<comment type="caution">
    <text evidence="1">The sequence shown here is derived from an EMBL/GenBank/DDBJ whole genome shotgun (WGS) entry which is preliminary data.</text>
</comment>
<dbReference type="EMBL" id="CATOUU010000939">
    <property type="protein sequence ID" value="CAI9961337.1"/>
    <property type="molecule type" value="Genomic_DNA"/>
</dbReference>
<dbReference type="AlphaFoldDB" id="A0AA86QV49"/>
<organism evidence="1">
    <name type="scientific">Hexamita inflata</name>
    <dbReference type="NCBI Taxonomy" id="28002"/>
    <lineage>
        <taxon>Eukaryota</taxon>
        <taxon>Metamonada</taxon>
        <taxon>Diplomonadida</taxon>
        <taxon>Hexamitidae</taxon>
        <taxon>Hexamitinae</taxon>
        <taxon>Hexamita</taxon>
    </lineage>
</organism>
<sequence>MAIKFIRQQIDLPGADHVTITDCVIQTNIFAAPKINHLKLIRNGNKFSSQFLRNLVQELERCSEEIIYFEGWGYDNVMRINQYQINNLSLENNLFVFNHQSYVKQPSTIGYLNQ</sequence>